<dbReference type="Proteomes" id="UP000018731">
    <property type="component" value="Unassembled WGS sequence"/>
</dbReference>
<evidence type="ECO:0000313" key="1">
    <source>
        <dbReference type="EMBL" id="ETD24672.1"/>
    </source>
</evidence>
<evidence type="ECO:0000313" key="2">
    <source>
        <dbReference type="Proteomes" id="UP000018731"/>
    </source>
</evidence>
<dbReference type="RefSeq" id="WP_023926674.1">
    <property type="nucleotide sequence ID" value="NZ_KI669454.1"/>
</dbReference>
<dbReference type="PATRIC" id="fig|1357400.3.peg.8"/>
<reference evidence="1 2" key="1">
    <citation type="journal article" date="2014" name="Genome Announc.">
        <title>Draft genome sequences of six enterohepatic helicobacter species isolated from humans and one from rhesus macaques.</title>
        <authorList>
            <person name="Shen Z."/>
            <person name="Sheh A."/>
            <person name="Young S.K."/>
            <person name="Abouelliel A."/>
            <person name="Ward D.V."/>
            <person name="Earl A.M."/>
            <person name="Fox J.G."/>
        </authorList>
    </citation>
    <scope>NUCLEOTIDE SEQUENCE [LARGE SCALE GENOMIC DNA]</scope>
    <source>
        <strain evidence="1 2">MIT 99-5501</strain>
    </source>
</reference>
<dbReference type="EMBL" id="AZJI01000001">
    <property type="protein sequence ID" value="ETD24672.1"/>
    <property type="molecule type" value="Genomic_DNA"/>
</dbReference>
<dbReference type="eggNOG" id="COG0827">
    <property type="taxonomic scope" value="Bacteria"/>
</dbReference>
<organism evidence="1 2">
    <name type="scientific">Helicobacter macacae MIT 99-5501</name>
    <dbReference type="NCBI Taxonomy" id="1357400"/>
    <lineage>
        <taxon>Bacteria</taxon>
        <taxon>Pseudomonadati</taxon>
        <taxon>Campylobacterota</taxon>
        <taxon>Epsilonproteobacteria</taxon>
        <taxon>Campylobacterales</taxon>
        <taxon>Helicobacteraceae</taxon>
        <taxon>Helicobacter</taxon>
    </lineage>
</organism>
<gene>
    <name evidence="1" type="ORF">HMPREF2086_00004</name>
</gene>
<dbReference type="STRING" id="1357400.HMPREF2086_00004"/>
<proteinExistence type="predicted"/>
<accession>V8CC47</accession>
<protein>
    <submittedName>
        <fullName evidence="1">Uncharacterized protein</fullName>
    </submittedName>
</protein>
<dbReference type="AlphaFoldDB" id="V8CC47"/>
<name>V8CC47_9HELI</name>
<keyword evidence="2" id="KW-1185">Reference proteome</keyword>
<comment type="caution">
    <text evidence="1">The sequence shown here is derived from an EMBL/GenBank/DDBJ whole genome shotgun (WGS) entry which is preliminary data.</text>
</comment>
<dbReference type="HOGENOM" id="CLU_080957_0_0_7"/>
<sequence>MDNDRDQFLYPNKKWHDDSEFHSDCLAFTLFHGQNRISTSISPSSAEGDKGGGYSEYINHFIPFSESQAGAKEAFKSDFMVRFINGKLGKDSPASSLQASKASVAIHKNNIDCHDFAPAKSRNDETLPFDKKEIQANTQNFIPTKPLEFSKEAQEVFSAGLTLWQYYHAQAKSSDKYLNDASLYDIKEYFQGRGETINGKKGKMNARSEDTHTITT</sequence>